<dbReference type="InterPro" id="IPR033985">
    <property type="entry name" value="SusD-like_N"/>
</dbReference>
<dbReference type="AlphaFoldDB" id="A0A3R6IVZ2"/>
<organism evidence="9 10">
    <name type="scientific">Parabacteroides merdae</name>
    <dbReference type="NCBI Taxonomy" id="46503"/>
    <lineage>
        <taxon>Bacteria</taxon>
        <taxon>Pseudomonadati</taxon>
        <taxon>Bacteroidota</taxon>
        <taxon>Bacteroidia</taxon>
        <taxon>Bacteroidales</taxon>
        <taxon>Tannerellaceae</taxon>
        <taxon>Parabacteroides</taxon>
    </lineage>
</organism>
<dbReference type="Proteomes" id="UP000285173">
    <property type="component" value="Unassembled WGS sequence"/>
</dbReference>
<evidence type="ECO:0000256" key="1">
    <source>
        <dbReference type="ARBA" id="ARBA00004442"/>
    </source>
</evidence>
<dbReference type="GO" id="GO:0009279">
    <property type="term" value="C:cell outer membrane"/>
    <property type="evidence" value="ECO:0007669"/>
    <property type="project" value="UniProtKB-SubCell"/>
</dbReference>
<dbReference type="EMBL" id="QRKC01000007">
    <property type="protein sequence ID" value="RHH75828.1"/>
    <property type="molecule type" value="Genomic_DNA"/>
</dbReference>
<dbReference type="Gene3D" id="1.25.40.390">
    <property type="match status" value="1"/>
</dbReference>
<reference evidence="10 11" key="1">
    <citation type="submission" date="2018-08" db="EMBL/GenBank/DDBJ databases">
        <title>A genome reference for cultivated species of the human gut microbiota.</title>
        <authorList>
            <person name="Zou Y."/>
            <person name="Xue W."/>
            <person name="Luo G."/>
        </authorList>
    </citation>
    <scope>NUCLEOTIDE SEQUENCE [LARGE SCALE GENOMIC DNA]</scope>
    <source>
        <strain evidence="9 10">AM16-50</strain>
        <strain evidence="8 11">AM50-15</strain>
    </source>
</reference>
<comment type="caution">
    <text evidence="9">The sequence shown here is derived from an EMBL/GenBank/DDBJ whole genome shotgun (WGS) entry which is preliminary data.</text>
</comment>
<evidence type="ECO:0000313" key="10">
    <source>
        <dbReference type="Proteomes" id="UP000283732"/>
    </source>
</evidence>
<dbReference type="EMBL" id="QSEF01000003">
    <property type="protein sequence ID" value="RGZ50808.1"/>
    <property type="molecule type" value="Genomic_DNA"/>
</dbReference>
<sequence>MKKILYGLLVACLISCNDLDMNPLSQGSSENWYSNETELNMSVRSLYTTSYWTLDDDAYTDDWTNRTELSPILSATINGQSSQVTSLWTNSYRAIAQANTILDNLPKAEQNGISPKVLELSKAEALFVRAAQYARLVSHFGDVVYVTTSISDLDEAFKMGRTDKATVIKGIYEDFDQAVTLLPLEYSGEEHATKGTAYAMKARFALYNGDYEIAAEAAKNCMDLGIYDLHPDFSDLFYCRTKSSKEFIFVRPRSVELNSVIGTQPYLSRNGGGYAQYDPSWDLFCSFLCTDGKPIDESPLFDPHNPFKNRDPRCTATIVEFGTAHVGFIYEPHPDSLYVMNFNTGVPELNKDTRTNGQYASYNGLIWKKWVDDSYTQNGYKADKNEIIMRYADVLLMYAEARIEQDKVDQSVLDAINAVRARAYGVDKSAVDKYPAVTTLSIPELRKIIRFERRMEFAFEGLRYMDLIRWKLAEKALNTNIYGMLDPEPLRENVVNKGLWFFPETPEVDENGLVDFTKMYNQGQIKLLIERKFDATKQYLWPIPTKEILINDHLKQNPGY</sequence>
<dbReference type="Proteomes" id="UP000283732">
    <property type="component" value="Unassembled WGS sequence"/>
</dbReference>
<dbReference type="Pfam" id="PF14322">
    <property type="entry name" value="SusD-like_3"/>
    <property type="match status" value="1"/>
</dbReference>
<evidence type="ECO:0000256" key="2">
    <source>
        <dbReference type="ARBA" id="ARBA00006275"/>
    </source>
</evidence>
<feature type="domain" description="SusD-like N-terminal" evidence="7">
    <location>
        <begin position="74"/>
        <end position="206"/>
    </location>
</feature>
<name>A0A3R6IVZ2_9BACT</name>
<dbReference type="InterPro" id="IPR011990">
    <property type="entry name" value="TPR-like_helical_dom_sf"/>
</dbReference>
<protein>
    <submittedName>
        <fullName evidence="9">RagB/SusD family nutrient uptake outer membrane protein</fullName>
    </submittedName>
</protein>
<evidence type="ECO:0000259" key="6">
    <source>
        <dbReference type="Pfam" id="PF07980"/>
    </source>
</evidence>
<evidence type="ECO:0000313" key="9">
    <source>
        <dbReference type="EMBL" id="RHH75828.1"/>
    </source>
</evidence>
<comment type="subcellular location">
    <subcellularLocation>
        <location evidence="1">Cell outer membrane</location>
    </subcellularLocation>
</comment>
<feature type="domain" description="RagB/SusD" evidence="6">
    <location>
        <begin position="267"/>
        <end position="560"/>
    </location>
</feature>
<dbReference type="RefSeq" id="WP_122202629.1">
    <property type="nucleotide sequence ID" value="NZ_QRKC01000007.1"/>
</dbReference>
<comment type="similarity">
    <text evidence="2">Belongs to the SusD family.</text>
</comment>
<keyword evidence="3" id="KW-0732">Signal</keyword>
<dbReference type="SUPFAM" id="SSF48452">
    <property type="entry name" value="TPR-like"/>
    <property type="match status" value="1"/>
</dbReference>
<evidence type="ECO:0000259" key="7">
    <source>
        <dbReference type="Pfam" id="PF14322"/>
    </source>
</evidence>
<keyword evidence="4" id="KW-0472">Membrane</keyword>
<evidence type="ECO:0000313" key="8">
    <source>
        <dbReference type="EMBL" id="RGZ50808.1"/>
    </source>
</evidence>
<evidence type="ECO:0000256" key="3">
    <source>
        <dbReference type="ARBA" id="ARBA00022729"/>
    </source>
</evidence>
<proteinExistence type="inferred from homology"/>
<evidence type="ECO:0000313" key="11">
    <source>
        <dbReference type="Proteomes" id="UP000285173"/>
    </source>
</evidence>
<accession>A0A3R6IVZ2</accession>
<evidence type="ECO:0000256" key="4">
    <source>
        <dbReference type="ARBA" id="ARBA00023136"/>
    </source>
</evidence>
<evidence type="ECO:0000256" key="5">
    <source>
        <dbReference type="ARBA" id="ARBA00023237"/>
    </source>
</evidence>
<dbReference type="InterPro" id="IPR012944">
    <property type="entry name" value="SusD_RagB_dom"/>
</dbReference>
<dbReference type="Pfam" id="PF07980">
    <property type="entry name" value="SusD_RagB"/>
    <property type="match status" value="1"/>
</dbReference>
<gene>
    <name evidence="9" type="ORF">DW191_15260</name>
    <name evidence="8" type="ORF">DW986_03010</name>
</gene>
<keyword evidence="5" id="KW-0998">Cell outer membrane</keyword>